<keyword evidence="4" id="KW-1185">Reference proteome</keyword>
<accession>A0A2B8B923</accession>
<dbReference type="Proteomes" id="UP000225379">
    <property type="component" value="Unassembled WGS sequence"/>
</dbReference>
<dbReference type="OrthoDB" id="7063246at2"/>
<dbReference type="InterPro" id="IPR036680">
    <property type="entry name" value="SPOR-like_sf"/>
</dbReference>
<dbReference type="SUPFAM" id="SSF110997">
    <property type="entry name" value="Sporulation related repeat"/>
    <property type="match status" value="1"/>
</dbReference>
<evidence type="ECO:0000259" key="2">
    <source>
        <dbReference type="PROSITE" id="PS51724"/>
    </source>
</evidence>
<evidence type="ECO:0000256" key="1">
    <source>
        <dbReference type="SAM" id="MobiDB-lite"/>
    </source>
</evidence>
<dbReference type="GO" id="GO:0042834">
    <property type="term" value="F:peptidoglycan binding"/>
    <property type="evidence" value="ECO:0007669"/>
    <property type="project" value="InterPro"/>
</dbReference>
<dbReference type="InterPro" id="IPR007730">
    <property type="entry name" value="SPOR-like_dom"/>
</dbReference>
<dbReference type="AlphaFoldDB" id="A0A2B8B923"/>
<evidence type="ECO:0000313" key="4">
    <source>
        <dbReference type="Proteomes" id="UP000225379"/>
    </source>
</evidence>
<sequence length="205" mass="20325">MRRCPDRLGGGAMKKLLLAVLVLLLLVVAFGGGYYLAGGGLPGVTAQASKDGPAPAGGTAGAANGTAPAGAPANTPANASAGTKAADGKDAKDAKGAPGEPPPPDIPVRPAAATAKGSTVYAVELGAFRSPDNAKAFARVMQDRGLPMSIVETVDAGGRSWLRVRAGSFADLWQAEARRPEYERVAGIGGVVVGETFPGAPAAAP</sequence>
<comment type="caution">
    <text evidence="3">The sequence shown here is derived from an EMBL/GenBank/DDBJ whole genome shotgun (WGS) entry which is preliminary data.</text>
</comment>
<evidence type="ECO:0000313" key="3">
    <source>
        <dbReference type="EMBL" id="PGH57804.1"/>
    </source>
</evidence>
<dbReference type="PROSITE" id="PS51724">
    <property type="entry name" value="SPOR"/>
    <property type="match status" value="1"/>
</dbReference>
<organism evidence="3 4">
    <name type="scientific">Azospirillum palustre</name>
    <dbReference type="NCBI Taxonomy" id="2044885"/>
    <lineage>
        <taxon>Bacteria</taxon>
        <taxon>Pseudomonadati</taxon>
        <taxon>Pseudomonadota</taxon>
        <taxon>Alphaproteobacteria</taxon>
        <taxon>Rhodospirillales</taxon>
        <taxon>Azospirillaceae</taxon>
        <taxon>Azospirillum</taxon>
    </lineage>
</organism>
<protein>
    <submittedName>
        <fullName evidence="3">SPOR domain-containing protein</fullName>
    </submittedName>
</protein>
<feature type="domain" description="SPOR" evidence="2">
    <location>
        <begin position="115"/>
        <end position="195"/>
    </location>
</feature>
<gene>
    <name evidence="3" type="ORF">CRT60_07430</name>
</gene>
<dbReference type="Pfam" id="PF05036">
    <property type="entry name" value="SPOR"/>
    <property type="match status" value="1"/>
</dbReference>
<feature type="region of interest" description="Disordered" evidence="1">
    <location>
        <begin position="47"/>
        <end position="109"/>
    </location>
</feature>
<feature type="compositionally biased region" description="Low complexity" evidence="1">
    <location>
        <begin position="52"/>
        <end position="85"/>
    </location>
</feature>
<proteinExistence type="predicted"/>
<dbReference type="EMBL" id="PDKW01000039">
    <property type="protein sequence ID" value="PGH57804.1"/>
    <property type="molecule type" value="Genomic_DNA"/>
</dbReference>
<feature type="compositionally biased region" description="Basic and acidic residues" evidence="1">
    <location>
        <begin position="86"/>
        <end position="95"/>
    </location>
</feature>
<reference evidence="4" key="1">
    <citation type="submission" date="2017-10" db="EMBL/GenBank/DDBJ databases">
        <authorList>
            <person name="Kravchenko I.K."/>
            <person name="Grouzdev D.S."/>
        </authorList>
    </citation>
    <scope>NUCLEOTIDE SEQUENCE [LARGE SCALE GENOMIC DNA]</scope>
    <source>
        <strain evidence="4">B2</strain>
    </source>
</reference>
<name>A0A2B8B923_9PROT</name>
<dbReference type="Gene3D" id="3.30.70.1070">
    <property type="entry name" value="Sporulation related repeat"/>
    <property type="match status" value="1"/>
</dbReference>